<accession>K2JDI0</accession>
<feature type="non-terminal residue" evidence="1">
    <location>
        <position position="1"/>
    </location>
</feature>
<sequence>SGYFFSKLWKAIKPVIGAVVVAVASIYCPACGSYFASSWYGAATAGAIAGGISAGVNGGNVFTGALRGAVLGGATGFSGDSLFEQFMGMAAQVALRQQFGHSFRAAGSGYDTHRSPERYYAGAILGSTVSHVSGNKFANGAHSDAFSRMFNNKPKSNERFSQATEKGRWIKVAELVGEGKSITVRLGRKIKIVGGDDKASAHLNHVAYQLTYTEIDSTGKPLAGIYPTYRGVLSAAAFNSVSTDRVYDLYGPYDAIFDWTLSTKYLAKSCDNCGNPMISIYEWRVE</sequence>
<name>K2JDI0_9GAMM</name>
<dbReference type="Proteomes" id="UP000014115">
    <property type="component" value="Unassembled WGS sequence"/>
</dbReference>
<dbReference type="RefSeq" id="WP_008489360.1">
    <property type="nucleotide sequence ID" value="NZ_AMRG01000013.1"/>
</dbReference>
<dbReference type="PATRIC" id="fig|740709.3.peg.2068"/>
<gene>
    <name evidence="1" type="ORF">A10D4_10226</name>
</gene>
<evidence type="ECO:0000313" key="2">
    <source>
        <dbReference type="Proteomes" id="UP000014115"/>
    </source>
</evidence>
<keyword evidence="2" id="KW-1185">Reference proteome</keyword>
<reference evidence="1 2" key="1">
    <citation type="journal article" date="2012" name="J. Bacteriol.">
        <title>Genome Sequence of Idiomarina xiamenensis Type Strain 10-D-4.</title>
        <authorList>
            <person name="Lai Q."/>
            <person name="Wang L."/>
            <person name="Wang W."/>
            <person name="Shao Z."/>
        </authorList>
    </citation>
    <scope>NUCLEOTIDE SEQUENCE [LARGE SCALE GENOMIC DNA]</scope>
    <source>
        <strain evidence="1 2">10-D-4</strain>
    </source>
</reference>
<comment type="caution">
    <text evidence="1">The sequence shown here is derived from an EMBL/GenBank/DDBJ whole genome shotgun (WGS) entry which is preliminary data.</text>
</comment>
<organism evidence="1 2">
    <name type="scientific">Idiomarina xiamenensis 10-D-4</name>
    <dbReference type="NCBI Taxonomy" id="740709"/>
    <lineage>
        <taxon>Bacteria</taxon>
        <taxon>Pseudomonadati</taxon>
        <taxon>Pseudomonadota</taxon>
        <taxon>Gammaproteobacteria</taxon>
        <taxon>Alteromonadales</taxon>
        <taxon>Idiomarinaceae</taxon>
        <taxon>Idiomarina</taxon>
    </lineage>
</organism>
<dbReference type="STRING" id="740709.A10D4_10226"/>
<dbReference type="eggNOG" id="COG3209">
    <property type="taxonomic scope" value="Bacteria"/>
</dbReference>
<evidence type="ECO:0000313" key="1">
    <source>
        <dbReference type="EMBL" id="EKE81446.1"/>
    </source>
</evidence>
<proteinExistence type="predicted"/>
<protein>
    <submittedName>
        <fullName evidence="1">Rhs family protein</fullName>
    </submittedName>
</protein>
<dbReference type="EMBL" id="AMRG01000013">
    <property type="protein sequence ID" value="EKE81446.1"/>
    <property type="molecule type" value="Genomic_DNA"/>
</dbReference>
<dbReference type="AlphaFoldDB" id="K2JDI0"/>